<organism evidence="2">
    <name type="scientific">freshwater metagenome</name>
    <dbReference type="NCBI Taxonomy" id="449393"/>
    <lineage>
        <taxon>unclassified sequences</taxon>
        <taxon>metagenomes</taxon>
        <taxon>ecological metagenomes</taxon>
    </lineage>
</organism>
<dbReference type="InterPro" id="IPR036412">
    <property type="entry name" value="HAD-like_sf"/>
</dbReference>
<proteinExistence type="predicted"/>
<dbReference type="Pfam" id="PF25109">
    <property type="entry name" value="HAD_PNKP"/>
    <property type="match status" value="1"/>
</dbReference>
<evidence type="ECO:0000313" key="2">
    <source>
        <dbReference type="EMBL" id="CAB4775001.1"/>
    </source>
</evidence>
<protein>
    <submittedName>
        <fullName evidence="2">Unannotated protein</fullName>
    </submittedName>
</protein>
<feature type="domain" description="Polynucleotide kinase PNKP phosphatase" evidence="1">
    <location>
        <begin position="26"/>
        <end position="164"/>
    </location>
</feature>
<dbReference type="InterPro" id="IPR023214">
    <property type="entry name" value="HAD_sf"/>
</dbReference>
<evidence type="ECO:0000259" key="1">
    <source>
        <dbReference type="Pfam" id="PF25109"/>
    </source>
</evidence>
<name>A0A6J6VR65_9ZZZZ</name>
<dbReference type="AlphaFoldDB" id="A0A6J6VR65"/>
<sequence>MDAVSMREGSPENWHWRAAEITPGPAVIFDIDGVLADAAGRQHYLDYGDWRSFFEACGDDPVIEEIERLLELLDSNLTVILLTGRPRRVAPHTLGWLERYGLRWDVLIMREFGDYSGVDYFKRSVVHELRETGFDLRLALDDDPKNHAMYVREGVPCIYIHSGYYL</sequence>
<dbReference type="SUPFAM" id="SSF56784">
    <property type="entry name" value="HAD-like"/>
    <property type="match status" value="1"/>
</dbReference>
<dbReference type="EMBL" id="CAFAAB010000007">
    <property type="protein sequence ID" value="CAB4775001.1"/>
    <property type="molecule type" value="Genomic_DNA"/>
</dbReference>
<gene>
    <name evidence="2" type="ORF">UFOPK2958_00136</name>
</gene>
<accession>A0A6J6VR65</accession>
<dbReference type="Gene3D" id="3.40.50.1000">
    <property type="entry name" value="HAD superfamily/HAD-like"/>
    <property type="match status" value="1"/>
</dbReference>
<reference evidence="2" key="1">
    <citation type="submission" date="2020-05" db="EMBL/GenBank/DDBJ databases">
        <authorList>
            <person name="Chiriac C."/>
            <person name="Salcher M."/>
            <person name="Ghai R."/>
            <person name="Kavagutti S V."/>
        </authorList>
    </citation>
    <scope>NUCLEOTIDE SEQUENCE</scope>
</reference>
<dbReference type="InterPro" id="IPR056782">
    <property type="entry name" value="HAD_PNKP"/>
</dbReference>